<evidence type="ECO:0000313" key="7">
    <source>
        <dbReference type="Proteomes" id="UP000001072"/>
    </source>
</evidence>
<dbReference type="KEGG" id="mlr:MELLADRAFT_102829"/>
<evidence type="ECO:0000256" key="4">
    <source>
        <dbReference type="SAM" id="Coils"/>
    </source>
</evidence>
<dbReference type="EMBL" id="GL883093">
    <property type="protein sequence ID" value="EGG10988.1"/>
    <property type="molecule type" value="Genomic_DNA"/>
</dbReference>
<name>F4R9I7_MELLP</name>
<accession>F4R9I7</accession>
<dbReference type="Proteomes" id="UP000001072">
    <property type="component" value="Unassembled WGS sequence"/>
</dbReference>
<dbReference type="InParanoid" id="F4R9I7"/>
<keyword evidence="3" id="KW-0539">Nucleus</keyword>
<feature type="domain" description="Nuf2 DHR10-like" evidence="5">
    <location>
        <begin position="14"/>
        <end position="105"/>
    </location>
</feature>
<feature type="coiled-coil region" evidence="4">
    <location>
        <begin position="44"/>
        <end position="111"/>
    </location>
</feature>
<comment type="subcellular location">
    <subcellularLocation>
        <location evidence="1">Nucleus</location>
    </subcellularLocation>
</comment>
<protein>
    <recommendedName>
        <fullName evidence="5">Nuf2 DHR10-like domain-containing protein</fullName>
    </recommendedName>
</protein>
<dbReference type="GeneID" id="18921784"/>
<evidence type="ECO:0000256" key="2">
    <source>
        <dbReference type="ARBA" id="ARBA00023054"/>
    </source>
</evidence>
<evidence type="ECO:0000313" key="6">
    <source>
        <dbReference type="EMBL" id="EGG10988.1"/>
    </source>
</evidence>
<dbReference type="Pfam" id="PF18595">
    <property type="entry name" value="Nuf2_DHR10-like"/>
    <property type="match status" value="1"/>
</dbReference>
<dbReference type="InterPro" id="IPR041112">
    <property type="entry name" value="Nuf2_DHR10-like"/>
</dbReference>
<dbReference type="AlphaFoldDB" id="F4R9I7"/>
<dbReference type="VEuPathDB" id="FungiDB:MELLADRAFT_102829"/>
<dbReference type="HOGENOM" id="CLU_2027229_0_0_1"/>
<organism evidence="7">
    <name type="scientific">Melampsora larici-populina (strain 98AG31 / pathotype 3-4-7)</name>
    <name type="common">Poplar leaf rust fungus</name>
    <dbReference type="NCBI Taxonomy" id="747676"/>
    <lineage>
        <taxon>Eukaryota</taxon>
        <taxon>Fungi</taxon>
        <taxon>Dikarya</taxon>
        <taxon>Basidiomycota</taxon>
        <taxon>Pucciniomycotina</taxon>
        <taxon>Pucciniomycetes</taxon>
        <taxon>Pucciniales</taxon>
        <taxon>Melampsoraceae</taxon>
        <taxon>Melampsora</taxon>
    </lineage>
</organism>
<evidence type="ECO:0000256" key="3">
    <source>
        <dbReference type="ARBA" id="ARBA00023242"/>
    </source>
</evidence>
<keyword evidence="2 4" id="KW-0175">Coiled coil</keyword>
<dbReference type="OrthoDB" id="8194677at2759"/>
<reference evidence="7" key="1">
    <citation type="journal article" date="2011" name="Proc. Natl. Acad. Sci. U.S.A.">
        <title>Obligate biotrophy features unraveled by the genomic analysis of rust fungi.</title>
        <authorList>
            <person name="Duplessis S."/>
            <person name="Cuomo C.A."/>
            <person name="Lin Y.-C."/>
            <person name="Aerts A."/>
            <person name="Tisserant E."/>
            <person name="Veneault-Fourrey C."/>
            <person name="Joly D.L."/>
            <person name="Hacquard S."/>
            <person name="Amselem J."/>
            <person name="Cantarel B.L."/>
            <person name="Chiu R."/>
            <person name="Coutinho P.M."/>
            <person name="Feau N."/>
            <person name="Field M."/>
            <person name="Frey P."/>
            <person name="Gelhaye E."/>
            <person name="Goldberg J."/>
            <person name="Grabherr M.G."/>
            <person name="Kodira C.D."/>
            <person name="Kohler A."/>
            <person name="Kuees U."/>
            <person name="Lindquist E.A."/>
            <person name="Lucas S.M."/>
            <person name="Mago R."/>
            <person name="Mauceli E."/>
            <person name="Morin E."/>
            <person name="Murat C."/>
            <person name="Pangilinan J.L."/>
            <person name="Park R."/>
            <person name="Pearson M."/>
            <person name="Quesneville H."/>
            <person name="Rouhier N."/>
            <person name="Sakthikumar S."/>
            <person name="Salamov A.A."/>
            <person name="Schmutz J."/>
            <person name="Selles B."/>
            <person name="Shapiro H."/>
            <person name="Tanguay P."/>
            <person name="Tuskan G.A."/>
            <person name="Henrissat B."/>
            <person name="Van de Peer Y."/>
            <person name="Rouze P."/>
            <person name="Ellis J.G."/>
            <person name="Dodds P.N."/>
            <person name="Schein J.E."/>
            <person name="Zhong S."/>
            <person name="Hamelin R.C."/>
            <person name="Grigoriev I.V."/>
            <person name="Szabo L.J."/>
            <person name="Martin F."/>
        </authorList>
    </citation>
    <scope>NUCLEOTIDE SEQUENCE [LARGE SCALE GENOMIC DNA]</scope>
    <source>
        <strain evidence="7">98AG31 / pathotype 3-4-7</strain>
    </source>
</reference>
<evidence type="ECO:0000259" key="5">
    <source>
        <dbReference type="Pfam" id="PF18595"/>
    </source>
</evidence>
<keyword evidence="7" id="KW-1185">Reference proteome</keyword>
<gene>
    <name evidence="6" type="ORF">MELLADRAFT_102829</name>
</gene>
<sequence>MRLIDYQLELQHHPKKIKSIDKYQKDLVQCIKLADEWEIETIMIEGVKKHLNALDEEYEQAQRRTEVMQDTISRVHSGIDNKRKTGIKRQNKTQEKELEEMSLQIEFEKESQLITNEKYIIV</sequence>
<dbReference type="RefSeq" id="XP_007405590.1">
    <property type="nucleotide sequence ID" value="XM_007405528.1"/>
</dbReference>
<dbReference type="STRING" id="747676.F4R9I7"/>
<dbReference type="GO" id="GO:0005634">
    <property type="term" value="C:nucleus"/>
    <property type="evidence" value="ECO:0007669"/>
    <property type="project" value="UniProtKB-SubCell"/>
</dbReference>
<evidence type="ECO:0000256" key="1">
    <source>
        <dbReference type="ARBA" id="ARBA00004123"/>
    </source>
</evidence>
<proteinExistence type="predicted"/>